<dbReference type="InterPro" id="IPR013482">
    <property type="entry name" value="Molybde_CF_guanTrfase"/>
</dbReference>
<evidence type="ECO:0000256" key="6">
    <source>
        <dbReference type="ARBA" id="ARBA00023134"/>
    </source>
</evidence>
<evidence type="ECO:0000256" key="5">
    <source>
        <dbReference type="ARBA" id="ARBA00022842"/>
    </source>
</evidence>
<gene>
    <name evidence="9" type="ORF">SAMN04489710_10397</name>
</gene>
<keyword evidence="3" id="KW-0479">Metal-binding</keyword>
<dbReference type="GO" id="GO:0046872">
    <property type="term" value="F:metal ion binding"/>
    <property type="evidence" value="ECO:0007669"/>
    <property type="project" value="UniProtKB-KW"/>
</dbReference>
<dbReference type="STRING" id="32040.SAMN04489710_10397"/>
<keyword evidence="10" id="KW-1185">Reference proteome</keyword>
<dbReference type="CDD" id="cd02503">
    <property type="entry name" value="MobA"/>
    <property type="match status" value="1"/>
</dbReference>
<dbReference type="Pfam" id="PF12804">
    <property type="entry name" value="NTP_transf_3"/>
    <property type="match status" value="1"/>
</dbReference>
<dbReference type="EMBL" id="FOMQ01000003">
    <property type="protein sequence ID" value="SFD53104.1"/>
    <property type="molecule type" value="Genomic_DNA"/>
</dbReference>
<sequence>MGGLDKGLQRFQGVPLAVHALERLRPQVGAGKLSINANRNLDAYAGFGVPVVADTLANHPGPLAGLLTGLVHCNAPWLLTVPCDTPRFPPDLAQRLAEAATQARAAIAIAAAPETSGGADPALRFHPVACLLSVALREDLREYLADGGRRVMDWIARHPFATAAFDQPGDDPQAFRNANTLAELRLLETLAP</sequence>
<evidence type="ECO:0000256" key="1">
    <source>
        <dbReference type="ARBA" id="ARBA00022490"/>
    </source>
</evidence>
<dbReference type="AlphaFoldDB" id="A0A1I1T386"/>
<dbReference type="Gene3D" id="3.90.550.10">
    <property type="entry name" value="Spore Coat Polysaccharide Biosynthesis Protein SpsA, Chain A"/>
    <property type="match status" value="1"/>
</dbReference>
<dbReference type="Proteomes" id="UP000199517">
    <property type="component" value="Unassembled WGS sequence"/>
</dbReference>
<dbReference type="GO" id="GO:1902758">
    <property type="term" value="P:bis(molybdopterin guanine dinucleotide)molybdenum biosynthetic process"/>
    <property type="evidence" value="ECO:0007669"/>
    <property type="project" value="TreeGrafter"/>
</dbReference>
<protein>
    <submittedName>
        <fullName evidence="9">Molybdenum cofactor guanylyltransferase</fullName>
    </submittedName>
</protein>
<dbReference type="PANTHER" id="PTHR19136">
    <property type="entry name" value="MOLYBDENUM COFACTOR GUANYLYLTRANSFERASE"/>
    <property type="match status" value="1"/>
</dbReference>
<evidence type="ECO:0000256" key="7">
    <source>
        <dbReference type="ARBA" id="ARBA00023150"/>
    </source>
</evidence>
<evidence type="ECO:0000313" key="9">
    <source>
        <dbReference type="EMBL" id="SFD53104.1"/>
    </source>
</evidence>
<evidence type="ECO:0000259" key="8">
    <source>
        <dbReference type="Pfam" id="PF12804"/>
    </source>
</evidence>
<evidence type="ECO:0000256" key="2">
    <source>
        <dbReference type="ARBA" id="ARBA00022679"/>
    </source>
</evidence>
<keyword evidence="1" id="KW-0963">Cytoplasm</keyword>
<name>A0A1I1T386_9BURK</name>
<feature type="domain" description="MobA-like NTP transferase" evidence="8">
    <location>
        <begin position="1"/>
        <end position="153"/>
    </location>
</feature>
<dbReference type="PANTHER" id="PTHR19136:SF81">
    <property type="entry name" value="MOLYBDENUM COFACTOR GUANYLYLTRANSFERASE"/>
    <property type="match status" value="1"/>
</dbReference>
<evidence type="ECO:0000256" key="4">
    <source>
        <dbReference type="ARBA" id="ARBA00022741"/>
    </source>
</evidence>
<organism evidence="9 10">
    <name type="scientific">Paracidovorax konjaci</name>
    <dbReference type="NCBI Taxonomy" id="32040"/>
    <lineage>
        <taxon>Bacteria</taxon>
        <taxon>Pseudomonadati</taxon>
        <taxon>Pseudomonadota</taxon>
        <taxon>Betaproteobacteria</taxon>
        <taxon>Burkholderiales</taxon>
        <taxon>Comamonadaceae</taxon>
        <taxon>Paracidovorax</taxon>
    </lineage>
</organism>
<evidence type="ECO:0000256" key="3">
    <source>
        <dbReference type="ARBA" id="ARBA00022723"/>
    </source>
</evidence>
<keyword evidence="2 9" id="KW-0808">Transferase</keyword>
<evidence type="ECO:0000313" key="10">
    <source>
        <dbReference type="Proteomes" id="UP000199517"/>
    </source>
</evidence>
<keyword evidence="4" id="KW-0547">Nucleotide-binding</keyword>
<accession>A0A1I1T386</accession>
<proteinExistence type="predicted"/>
<keyword evidence="7" id="KW-0501">Molybdenum cofactor biosynthesis</keyword>
<dbReference type="NCBIfam" id="TIGR02665">
    <property type="entry name" value="molyb_mobA"/>
    <property type="match status" value="1"/>
</dbReference>
<dbReference type="InterPro" id="IPR029044">
    <property type="entry name" value="Nucleotide-diphossugar_trans"/>
</dbReference>
<dbReference type="InterPro" id="IPR025877">
    <property type="entry name" value="MobA-like_NTP_Trfase"/>
</dbReference>
<dbReference type="GO" id="GO:0016779">
    <property type="term" value="F:nucleotidyltransferase activity"/>
    <property type="evidence" value="ECO:0007669"/>
    <property type="project" value="UniProtKB-KW"/>
</dbReference>
<keyword evidence="9" id="KW-0548">Nucleotidyltransferase</keyword>
<keyword evidence="5" id="KW-0460">Magnesium</keyword>
<dbReference type="SUPFAM" id="SSF53448">
    <property type="entry name" value="Nucleotide-diphospho-sugar transferases"/>
    <property type="match status" value="1"/>
</dbReference>
<reference evidence="10" key="1">
    <citation type="submission" date="2016-10" db="EMBL/GenBank/DDBJ databases">
        <authorList>
            <person name="Varghese N."/>
            <person name="Submissions S."/>
        </authorList>
    </citation>
    <scope>NUCLEOTIDE SEQUENCE [LARGE SCALE GENOMIC DNA]</scope>
    <source>
        <strain evidence="10">DSM 7481</strain>
    </source>
</reference>
<dbReference type="GO" id="GO:0005525">
    <property type="term" value="F:GTP binding"/>
    <property type="evidence" value="ECO:0007669"/>
    <property type="project" value="UniProtKB-KW"/>
</dbReference>
<keyword evidence="6" id="KW-0342">GTP-binding</keyword>